<keyword evidence="2" id="KW-1185">Reference proteome</keyword>
<dbReference type="EMBL" id="JAFNEN010001874">
    <property type="protein sequence ID" value="KAG8173327.1"/>
    <property type="molecule type" value="Genomic_DNA"/>
</dbReference>
<proteinExistence type="predicted"/>
<reference evidence="1 2" key="1">
    <citation type="journal article" date="2022" name="Nat. Ecol. Evol.">
        <title>A masculinizing supergene underlies an exaggerated male reproductive morph in a spider.</title>
        <authorList>
            <person name="Hendrickx F."/>
            <person name="De Corte Z."/>
            <person name="Sonet G."/>
            <person name="Van Belleghem S.M."/>
            <person name="Kostlbacher S."/>
            <person name="Vangestel C."/>
        </authorList>
    </citation>
    <scope>NUCLEOTIDE SEQUENCE [LARGE SCALE GENOMIC DNA]</scope>
    <source>
        <strain evidence="1">W744_W776</strain>
    </source>
</reference>
<dbReference type="AlphaFoldDB" id="A0AAV6TNZ8"/>
<name>A0AAV6TNZ8_9ARAC</name>
<organism evidence="1 2">
    <name type="scientific">Oedothorax gibbosus</name>
    <dbReference type="NCBI Taxonomy" id="931172"/>
    <lineage>
        <taxon>Eukaryota</taxon>
        <taxon>Metazoa</taxon>
        <taxon>Ecdysozoa</taxon>
        <taxon>Arthropoda</taxon>
        <taxon>Chelicerata</taxon>
        <taxon>Arachnida</taxon>
        <taxon>Araneae</taxon>
        <taxon>Araneomorphae</taxon>
        <taxon>Entelegynae</taxon>
        <taxon>Araneoidea</taxon>
        <taxon>Linyphiidae</taxon>
        <taxon>Erigoninae</taxon>
        <taxon>Oedothorax</taxon>
    </lineage>
</organism>
<dbReference type="Proteomes" id="UP000827092">
    <property type="component" value="Unassembled WGS sequence"/>
</dbReference>
<protein>
    <submittedName>
        <fullName evidence="1">Uncharacterized protein</fullName>
    </submittedName>
</protein>
<evidence type="ECO:0000313" key="2">
    <source>
        <dbReference type="Proteomes" id="UP000827092"/>
    </source>
</evidence>
<sequence length="71" mass="8300">MLWCLEDSMGYKKELFLFNGTQDHLPCAFFHLGDTRYPASLTGLPDRSLIRFWCPPYHPWCWGASDHPLVL</sequence>
<gene>
    <name evidence="1" type="ORF">JTE90_001030</name>
</gene>
<comment type="caution">
    <text evidence="1">The sequence shown here is derived from an EMBL/GenBank/DDBJ whole genome shotgun (WGS) entry which is preliminary data.</text>
</comment>
<accession>A0AAV6TNZ8</accession>
<evidence type="ECO:0000313" key="1">
    <source>
        <dbReference type="EMBL" id="KAG8173327.1"/>
    </source>
</evidence>